<name>A0ABR6Z3S5_9BURK</name>
<evidence type="ECO:0000256" key="6">
    <source>
        <dbReference type="ARBA" id="ARBA00023235"/>
    </source>
</evidence>
<comment type="caution">
    <text evidence="10">The sequence shown here is derived from an EMBL/GenBank/DDBJ whole genome shotgun (WGS) entry which is preliminary data.</text>
</comment>
<keyword evidence="5 7" id="KW-0697">Rotamase</keyword>
<dbReference type="SUPFAM" id="SSF109998">
    <property type="entry name" value="Triger factor/SurA peptide-binding domain-like"/>
    <property type="match status" value="1"/>
</dbReference>
<dbReference type="Proteomes" id="UP000646911">
    <property type="component" value="Unassembled WGS sequence"/>
</dbReference>
<evidence type="ECO:0000313" key="10">
    <source>
        <dbReference type="EMBL" id="MBC3906380.1"/>
    </source>
</evidence>
<dbReference type="EC" id="5.2.1.8" evidence="3"/>
<sequence length="258" mass="28451">MTFKPAHLLVVLLATALPAMAQNLATVNGKAIPASRLEILVKQVTAQGQQQDSPQLRAMLKQELINREVLIQEAEKSGLANNAEVKQAIEASRQSILVRALMIEQLKKSPVSDAEVQAEYDKLKAQAGDKEYHLYHILLEKEDDAKAVISKLKAGAKFEELAKQSKDAGSASKGGDLEWSTPNNWDPTFATAVKALQKGQFTETPVKSQAGFHIIKLDDTRTAKFPTVEEVKPQFVEGLQQQRVQAYQQALIKKAKIQ</sequence>
<dbReference type="RefSeq" id="WP_186951600.1">
    <property type="nucleotide sequence ID" value="NZ_JACOFX010000001.1"/>
</dbReference>
<dbReference type="Gene3D" id="3.10.50.40">
    <property type="match status" value="1"/>
</dbReference>
<feature type="signal peptide" evidence="8">
    <location>
        <begin position="1"/>
        <end position="21"/>
    </location>
</feature>
<protein>
    <recommendedName>
        <fullName evidence="3">peptidylprolyl isomerase</fullName>
        <ecNumber evidence="3">5.2.1.8</ecNumber>
    </recommendedName>
</protein>
<dbReference type="PANTHER" id="PTHR47245">
    <property type="entry name" value="PEPTIDYLPROLYL ISOMERASE"/>
    <property type="match status" value="1"/>
</dbReference>
<keyword evidence="4 8" id="KW-0732">Signal</keyword>
<evidence type="ECO:0000256" key="1">
    <source>
        <dbReference type="ARBA" id="ARBA00000971"/>
    </source>
</evidence>
<dbReference type="PANTHER" id="PTHR47245:SF1">
    <property type="entry name" value="FOLDASE PROTEIN PRSA"/>
    <property type="match status" value="1"/>
</dbReference>
<feature type="chain" id="PRO_5045878130" description="peptidylprolyl isomerase" evidence="8">
    <location>
        <begin position="22"/>
        <end position="258"/>
    </location>
</feature>
<dbReference type="GO" id="GO:0016853">
    <property type="term" value="F:isomerase activity"/>
    <property type="evidence" value="ECO:0007669"/>
    <property type="project" value="UniProtKB-KW"/>
</dbReference>
<gene>
    <name evidence="10" type="ORF">H8L47_02230</name>
</gene>
<keyword evidence="11" id="KW-1185">Reference proteome</keyword>
<evidence type="ECO:0000256" key="3">
    <source>
        <dbReference type="ARBA" id="ARBA00013194"/>
    </source>
</evidence>
<dbReference type="InterPro" id="IPR000297">
    <property type="entry name" value="PPIase_PpiC"/>
</dbReference>
<comment type="catalytic activity">
    <reaction evidence="1">
        <text>[protein]-peptidylproline (omega=180) = [protein]-peptidylproline (omega=0)</text>
        <dbReference type="Rhea" id="RHEA:16237"/>
        <dbReference type="Rhea" id="RHEA-COMP:10747"/>
        <dbReference type="Rhea" id="RHEA-COMP:10748"/>
        <dbReference type="ChEBI" id="CHEBI:83833"/>
        <dbReference type="ChEBI" id="CHEBI:83834"/>
        <dbReference type="EC" id="5.2.1.8"/>
    </reaction>
</comment>
<evidence type="ECO:0000256" key="7">
    <source>
        <dbReference type="PROSITE-ProRule" id="PRU00278"/>
    </source>
</evidence>
<feature type="domain" description="PpiC" evidence="9">
    <location>
        <begin position="129"/>
        <end position="219"/>
    </location>
</feature>
<dbReference type="InterPro" id="IPR050245">
    <property type="entry name" value="PrsA_foldase"/>
</dbReference>
<dbReference type="EMBL" id="JACOFX010000001">
    <property type="protein sequence ID" value="MBC3906380.1"/>
    <property type="molecule type" value="Genomic_DNA"/>
</dbReference>
<dbReference type="SUPFAM" id="SSF54534">
    <property type="entry name" value="FKBP-like"/>
    <property type="match status" value="1"/>
</dbReference>
<reference evidence="10 11" key="1">
    <citation type="submission" date="2020-08" db="EMBL/GenBank/DDBJ databases">
        <title>Novel species isolated from subtropical streams in China.</title>
        <authorList>
            <person name="Lu H."/>
        </authorList>
    </citation>
    <scope>NUCLEOTIDE SEQUENCE [LARGE SCALE GENOMIC DNA]</scope>
    <source>
        <strain evidence="10 11">NL8W</strain>
    </source>
</reference>
<organism evidence="10 11">
    <name type="scientific">Undibacterium umbellatum</name>
    <dbReference type="NCBI Taxonomy" id="2762300"/>
    <lineage>
        <taxon>Bacteria</taxon>
        <taxon>Pseudomonadati</taxon>
        <taxon>Pseudomonadota</taxon>
        <taxon>Betaproteobacteria</taxon>
        <taxon>Burkholderiales</taxon>
        <taxon>Oxalobacteraceae</taxon>
        <taxon>Undibacterium</taxon>
    </lineage>
</organism>
<evidence type="ECO:0000256" key="4">
    <source>
        <dbReference type="ARBA" id="ARBA00022729"/>
    </source>
</evidence>
<dbReference type="Gene3D" id="1.10.8.1040">
    <property type="match status" value="1"/>
</dbReference>
<evidence type="ECO:0000256" key="5">
    <source>
        <dbReference type="ARBA" id="ARBA00023110"/>
    </source>
</evidence>
<evidence type="ECO:0000313" key="11">
    <source>
        <dbReference type="Proteomes" id="UP000646911"/>
    </source>
</evidence>
<dbReference type="InterPro" id="IPR027304">
    <property type="entry name" value="Trigger_fact/SurA_dom_sf"/>
</dbReference>
<evidence type="ECO:0000259" key="9">
    <source>
        <dbReference type="PROSITE" id="PS50198"/>
    </source>
</evidence>
<proteinExistence type="inferred from homology"/>
<comment type="similarity">
    <text evidence="2">Belongs to the PpiC/parvulin rotamase family.</text>
</comment>
<accession>A0ABR6Z3S5</accession>
<keyword evidence="6 7" id="KW-0413">Isomerase</keyword>
<dbReference type="InterPro" id="IPR046357">
    <property type="entry name" value="PPIase_dom_sf"/>
</dbReference>
<dbReference type="Pfam" id="PF00639">
    <property type="entry name" value="Rotamase"/>
    <property type="match status" value="1"/>
</dbReference>
<evidence type="ECO:0000256" key="2">
    <source>
        <dbReference type="ARBA" id="ARBA00007656"/>
    </source>
</evidence>
<evidence type="ECO:0000256" key="8">
    <source>
        <dbReference type="SAM" id="SignalP"/>
    </source>
</evidence>
<dbReference type="PROSITE" id="PS50198">
    <property type="entry name" value="PPIC_PPIASE_2"/>
    <property type="match status" value="1"/>
</dbReference>